<evidence type="ECO:0000313" key="3">
    <source>
        <dbReference type="EMBL" id="OEU21438.1"/>
    </source>
</evidence>
<keyword evidence="2" id="KW-0472">Membrane</keyword>
<gene>
    <name evidence="3" type="ORF">FRACYDRAFT_180502</name>
</gene>
<evidence type="ECO:0000256" key="1">
    <source>
        <dbReference type="SAM" id="MobiDB-lite"/>
    </source>
</evidence>
<evidence type="ECO:0000256" key="2">
    <source>
        <dbReference type="SAM" id="Phobius"/>
    </source>
</evidence>
<keyword evidence="4" id="KW-1185">Reference proteome</keyword>
<keyword evidence="2" id="KW-0812">Transmembrane</keyword>
<evidence type="ECO:0000313" key="4">
    <source>
        <dbReference type="Proteomes" id="UP000095751"/>
    </source>
</evidence>
<feature type="region of interest" description="Disordered" evidence="1">
    <location>
        <begin position="1"/>
        <end position="28"/>
    </location>
</feature>
<reference evidence="3 4" key="1">
    <citation type="submission" date="2016-09" db="EMBL/GenBank/DDBJ databases">
        <title>Extensive genetic diversity and differential bi-allelic expression allows diatom success in the polar Southern Ocean.</title>
        <authorList>
            <consortium name="DOE Joint Genome Institute"/>
            <person name="Mock T."/>
            <person name="Otillar R.P."/>
            <person name="Strauss J."/>
            <person name="Dupont C."/>
            <person name="Frickenhaus S."/>
            <person name="Maumus F."/>
            <person name="Mcmullan M."/>
            <person name="Sanges R."/>
            <person name="Schmutz J."/>
            <person name="Toseland A."/>
            <person name="Valas R."/>
            <person name="Veluchamy A."/>
            <person name="Ward B.J."/>
            <person name="Allen A."/>
            <person name="Barry K."/>
            <person name="Falciatore A."/>
            <person name="Ferrante M."/>
            <person name="Fortunato A.E."/>
            <person name="Gloeckner G."/>
            <person name="Gruber A."/>
            <person name="Hipkin R."/>
            <person name="Janech M."/>
            <person name="Kroth P."/>
            <person name="Leese F."/>
            <person name="Lindquist E."/>
            <person name="Lyon B.R."/>
            <person name="Martin J."/>
            <person name="Mayer C."/>
            <person name="Parker M."/>
            <person name="Quesneville H."/>
            <person name="Raymond J."/>
            <person name="Uhlig C."/>
            <person name="Valentin K.U."/>
            <person name="Worden A.Z."/>
            <person name="Armbrust E.V."/>
            <person name="Bowler C."/>
            <person name="Green B."/>
            <person name="Moulton V."/>
            <person name="Van Oosterhout C."/>
            <person name="Grigoriev I."/>
        </authorList>
    </citation>
    <scope>NUCLEOTIDE SEQUENCE [LARGE SCALE GENOMIC DNA]</scope>
    <source>
        <strain evidence="3 4">CCMP1102</strain>
    </source>
</reference>
<name>A0A1E7FTF6_9STRA</name>
<protein>
    <submittedName>
        <fullName evidence="3">Uncharacterized protein</fullName>
    </submittedName>
</protein>
<feature type="transmembrane region" description="Helical" evidence="2">
    <location>
        <begin position="68"/>
        <end position="88"/>
    </location>
</feature>
<dbReference type="OrthoDB" id="41867at2759"/>
<dbReference type="AlphaFoldDB" id="A0A1E7FTF6"/>
<organism evidence="3 4">
    <name type="scientific">Fragilariopsis cylindrus CCMP1102</name>
    <dbReference type="NCBI Taxonomy" id="635003"/>
    <lineage>
        <taxon>Eukaryota</taxon>
        <taxon>Sar</taxon>
        <taxon>Stramenopiles</taxon>
        <taxon>Ochrophyta</taxon>
        <taxon>Bacillariophyta</taxon>
        <taxon>Bacillariophyceae</taxon>
        <taxon>Bacillariophycidae</taxon>
        <taxon>Bacillariales</taxon>
        <taxon>Bacillariaceae</taxon>
        <taxon>Fragilariopsis</taxon>
    </lineage>
</organism>
<sequence length="453" mass="50943">MQNNNKQDTAAAKNNDYPSNKDANKNDPSKSSLSSSFWDYVPFVIITVVVLLPYALKNMYLYVFLQRPDLINSIMVLSIIPSSMAVLLRPAVTVTDLRQVLIVGTISSGTKQVSYDLKNNLGSKIGHENSNSESSFVRDGTVSWFHGIRFIPRPTTLSTSNNNNQGDDDRDITVIITKFCQNLYPSMGFHPYMFREKSKGNCSLRNKWDECWKNECIDLLRHEWGCGLLHNNNNNNSSSSSSSSTSCLTPFYNTLHQVRHPLRTIESLVTKFCINGIEGNIQPSFLVFVNTLFPQYENLSSSMSCIEAAGYYIYEYNTAMIDAKKRGYIDDMYHVEGVSSCDVASMAGFMGGNDGNMEHAIKDDNDNDNDDGVVYKPKREKILNICKNDGSDDNDNDDANKLMTSKQNLYNKGQVTIDWDDLLGGKNGSKRKNGDRDLQKKIKKLTANLNYPI</sequence>
<dbReference type="InParanoid" id="A0A1E7FTF6"/>
<dbReference type="EMBL" id="KV784354">
    <property type="protein sequence ID" value="OEU21438.1"/>
    <property type="molecule type" value="Genomic_DNA"/>
</dbReference>
<proteinExistence type="predicted"/>
<keyword evidence="2" id="KW-1133">Transmembrane helix</keyword>
<dbReference type="Proteomes" id="UP000095751">
    <property type="component" value="Unassembled WGS sequence"/>
</dbReference>
<accession>A0A1E7FTF6</accession>
<dbReference type="KEGG" id="fcy:FRACYDRAFT_180502"/>
<feature type="transmembrane region" description="Helical" evidence="2">
    <location>
        <begin position="37"/>
        <end position="56"/>
    </location>
</feature>